<reference evidence="2" key="1">
    <citation type="journal article" date="2015" name="Genome Announc.">
        <title>Whole-Genome Sequences of 80 Environmental and Clinical Isolates of Burkholderia pseudomallei.</title>
        <authorList>
            <person name="Johnson S.L."/>
            <person name="Baker A.L."/>
            <person name="Chain P.S."/>
            <person name="Currie B.J."/>
            <person name="Daligault H.E."/>
            <person name="Davenport K.W."/>
            <person name="Davis C.B."/>
            <person name="Inglis T.J."/>
            <person name="Kaestli M."/>
            <person name="Koren S."/>
            <person name="Mayo M."/>
            <person name="Merritt A.J."/>
            <person name="Price E.P."/>
            <person name="Sarovich D.S."/>
            <person name="Warner J."/>
            <person name="Rosovitz M.J."/>
        </authorList>
    </citation>
    <scope>NUCLEOTIDE SEQUENCE [LARGE SCALE GENOMIC DNA]</scope>
    <source>
        <strain evidence="2">DSM 2030</strain>
    </source>
</reference>
<dbReference type="Proteomes" id="UP000029669">
    <property type="component" value="Chromosome"/>
</dbReference>
<dbReference type="KEGG" id="tki:TKV_c19190"/>
<keyword evidence="2" id="KW-1185">Reference proteome</keyword>
<protein>
    <submittedName>
        <fullName evidence="1">Uncharacterized protein</fullName>
    </submittedName>
</protein>
<accession>A0A097ATC7</accession>
<sequence length="68" mass="7838">MEVKRLKCMYISKKFFPHVKKVVPLRGKKGKRIDEGIRIKGKGIREGISDKASKNAEFTPLIPFSFYP</sequence>
<name>A0A097ATC7_THEKI</name>
<dbReference type="AlphaFoldDB" id="A0A097ATC7"/>
<evidence type="ECO:0000313" key="2">
    <source>
        <dbReference type="Proteomes" id="UP000029669"/>
    </source>
</evidence>
<proteinExistence type="predicted"/>
<dbReference type="EMBL" id="CP009170">
    <property type="protein sequence ID" value="AIS53066.1"/>
    <property type="molecule type" value="Genomic_DNA"/>
</dbReference>
<evidence type="ECO:0000313" key="1">
    <source>
        <dbReference type="EMBL" id="AIS53066.1"/>
    </source>
</evidence>
<gene>
    <name evidence="1" type="ORF">TKV_c19190</name>
</gene>
<organism evidence="1 2">
    <name type="scientific">Thermoanaerobacter kivui</name>
    <name type="common">Acetogenium kivui</name>
    <dbReference type="NCBI Taxonomy" id="2325"/>
    <lineage>
        <taxon>Bacteria</taxon>
        <taxon>Bacillati</taxon>
        <taxon>Bacillota</taxon>
        <taxon>Clostridia</taxon>
        <taxon>Thermoanaerobacterales</taxon>
        <taxon>Thermoanaerobacteraceae</taxon>
        <taxon>Thermoanaerobacter</taxon>
    </lineage>
</organism>
<dbReference type="HOGENOM" id="CLU_2792653_0_0_9"/>
<dbReference type="STRING" id="2325.TKV_c19190"/>